<protein>
    <submittedName>
        <fullName evidence="2">Helix-turn-helix domain-containing protein</fullName>
    </submittedName>
</protein>
<evidence type="ECO:0000313" key="3">
    <source>
        <dbReference type="Proteomes" id="UP001595698"/>
    </source>
</evidence>
<proteinExistence type="predicted"/>
<accession>A0ABV8EZS1</accession>
<dbReference type="EMBL" id="JBHSBC010000009">
    <property type="protein sequence ID" value="MFC3980557.1"/>
    <property type="molecule type" value="Genomic_DNA"/>
</dbReference>
<reference evidence="3" key="1">
    <citation type="journal article" date="2019" name="Int. J. Syst. Evol. Microbiol.">
        <title>The Global Catalogue of Microorganisms (GCM) 10K type strain sequencing project: providing services to taxonomists for standard genome sequencing and annotation.</title>
        <authorList>
            <consortium name="The Broad Institute Genomics Platform"/>
            <consortium name="The Broad Institute Genome Sequencing Center for Infectious Disease"/>
            <person name="Wu L."/>
            <person name="Ma J."/>
        </authorList>
    </citation>
    <scope>NUCLEOTIDE SEQUENCE [LARGE SCALE GENOMIC DNA]</scope>
    <source>
        <strain evidence="3">TBRC 7912</strain>
    </source>
</reference>
<gene>
    <name evidence="2" type="ORF">ACFOYY_10520</name>
</gene>
<evidence type="ECO:0000313" key="2">
    <source>
        <dbReference type="EMBL" id="MFC3980557.1"/>
    </source>
</evidence>
<dbReference type="Gene3D" id="1.10.260.40">
    <property type="entry name" value="lambda repressor-like DNA-binding domains"/>
    <property type="match status" value="1"/>
</dbReference>
<dbReference type="InterPro" id="IPR001387">
    <property type="entry name" value="Cro/C1-type_HTH"/>
</dbReference>
<dbReference type="SUPFAM" id="SSF47413">
    <property type="entry name" value="lambda repressor-like DNA-binding domains"/>
    <property type="match status" value="1"/>
</dbReference>
<dbReference type="CDD" id="cd00093">
    <property type="entry name" value="HTH_XRE"/>
    <property type="match status" value="1"/>
</dbReference>
<sequence length="402" mass="43457">MHDQATIGARLRALRRWRRMSLEQLAGQAGLSKSFLSMAERGQRILDRRSHIAALASALRVSETELVGAPHLGRDPEQSGPHRVVPIVRAALTGNTLNDPATDQARPLDVLHTVLFREIADMRDSADYVSRAQLVAPVIDELHWHAATGGEANRRRALRLLIEACHETGVTTLKSLGHQDLAYLAAARANEAATLLDEPLTTAYAAYLRARAMPKGDWGRPLRIASTAADRLEPHIGSRDAGELYGMLHLTAALSAAAISRSGLAADHLAEARSVAVRLGERQNAFGTFGPTNVALWDIAIAMERGDYGQAVAVSSGVVLGPMPNMERRAVFHADRGRAFAHLKGELPGAVTELKKAEHIAPQIIRNNPVVQETVLHLLGRPLSASQGREVRGMAARMGLPH</sequence>
<dbReference type="Proteomes" id="UP001595698">
    <property type="component" value="Unassembled WGS sequence"/>
</dbReference>
<dbReference type="Pfam" id="PF13560">
    <property type="entry name" value="HTH_31"/>
    <property type="match status" value="1"/>
</dbReference>
<organism evidence="2 3">
    <name type="scientific">Streptosporangium jomthongense</name>
    <dbReference type="NCBI Taxonomy" id="1193683"/>
    <lineage>
        <taxon>Bacteria</taxon>
        <taxon>Bacillati</taxon>
        <taxon>Actinomycetota</taxon>
        <taxon>Actinomycetes</taxon>
        <taxon>Streptosporangiales</taxon>
        <taxon>Streptosporangiaceae</taxon>
        <taxon>Streptosporangium</taxon>
    </lineage>
</organism>
<dbReference type="RefSeq" id="WP_386189594.1">
    <property type="nucleotide sequence ID" value="NZ_JBHSBC010000009.1"/>
</dbReference>
<comment type="caution">
    <text evidence="2">The sequence shown here is derived from an EMBL/GenBank/DDBJ whole genome shotgun (WGS) entry which is preliminary data.</text>
</comment>
<evidence type="ECO:0000259" key="1">
    <source>
        <dbReference type="PROSITE" id="PS50943"/>
    </source>
</evidence>
<dbReference type="InterPro" id="IPR010982">
    <property type="entry name" value="Lambda_DNA-bd_dom_sf"/>
</dbReference>
<dbReference type="SMART" id="SM00530">
    <property type="entry name" value="HTH_XRE"/>
    <property type="match status" value="1"/>
</dbReference>
<name>A0ABV8EZS1_9ACTN</name>
<keyword evidence="3" id="KW-1185">Reference proteome</keyword>
<feature type="domain" description="HTH cro/C1-type" evidence="1">
    <location>
        <begin position="11"/>
        <end position="66"/>
    </location>
</feature>
<dbReference type="PROSITE" id="PS50943">
    <property type="entry name" value="HTH_CROC1"/>
    <property type="match status" value="1"/>
</dbReference>